<sequence>MPESRRTKRMTRHHKRKKTIASLNMVSLMDIFTILVFFLLVTSSESEALPTPKAIKLPESTAEKMPKQTIVIMVNNKDIRVNGEFVISVKQALRNRSTTIRPLSVMLAKYIKRENAKKKGADKKKRRPVTIMGDQKIPYKLLKKIMLTSAQSDFNNISLAVIKKSTVTNKSQGGK</sequence>
<evidence type="ECO:0000256" key="3">
    <source>
        <dbReference type="ARBA" id="ARBA00022692"/>
    </source>
</evidence>
<dbReference type="GO" id="GO:0005886">
    <property type="term" value="C:plasma membrane"/>
    <property type="evidence" value="ECO:0007669"/>
    <property type="project" value="UniProtKB-SubCell"/>
</dbReference>
<evidence type="ECO:0000256" key="4">
    <source>
        <dbReference type="ARBA" id="ARBA00022989"/>
    </source>
</evidence>
<evidence type="ECO:0000313" key="6">
    <source>
        <dbReference type="EMBL" id="VAW92178.1"/>
    </source>
</evidence>
<evidence type="ECO:0008006" key="7">
    <source>
        <dbReference type="Google" id="ProtNLM"/>
    </source>
</evidence>
<keyword evidence="5" id="KW-0472">Membrane</keyword>
<dbReference type="GO" id="GO:0022857">
    <property type="term" value="F:transmembrane transporter activity"/>
    <property type="evidence" value="ECO:0007669"/>
    <property type="project" value="InterPro"/>
</dbReference>
<dbReference type="AlphaFoldDB" id="A0A3B0ZFC0"/>
<reference evidence="6" key="1">
    <citation type="submission" date="2018-06" db="EMBL/GenBank/DDBJ databases">
        <authorList>
            <person name="Zhirakovskaya E."/>
        </authorList>
    </citation>
    <scope>NUCLEOTIDE SEQUENCE</scope>
</reference>
<evidence type="ECO:0000256" key="2">
    <source>
        <dbReference type="ARBA" id="ARBA00022475"/>
    </source>
</evidence>
<dbReference type="EMBL" id="UOFT01000023">
    <property type="protein sequence ID" value="VAW92178.1"/>
    <property type="molecule type" value="Genomic_DNA"/>
</dbReference>
<name>A0A3B0ZFC0_9ZZZZ</name>
<dbReference type="InterPro" id="IPR003400">
    <property type="entry name" value="ExbD"/>
</dbReference>
<evidence type="ECO:0000256" key="5">
    <source>
        <dbReference type="ARBA" id="ARBA00023136"/>
    </source>
</evidence>
<organism evidence="6">
    <name type="scientific">hydrothermal vent metagenome</name>
    <dbReference type="NCBI Taxonomy" id="652676"/>
    <lineage>
        <taxon>unclassified sequences</taxon>
        <taxon>metagenomes</taxon>
        <taxon>ecological metagenomes</taxon>
    </lineage>
</organism>
<keyword evidence="4" id="KW-1133">Transmembrane helix</keyword>
<gene>
    <name evidence="6" type="ORF">MNBD_GAMMA23-230</name>
</gene>
<keyword evidence="3" id="KW-0812">Transmembrane</keyword>
<evidence type="ECO:0000256" key="1">
    <source>
        <dbReference type="ARBA" id="ARBA00004162"/>
    </source>
</evidence>
<protein>
    <recommendedName>
        <fullName evidence="7">Biopolymer transporter ExbD</fullName>
    </recommendedName>
</protein>
<comment type="subcellular location">
    <subcellularLocation>
        <location evidence="1">Cell membrane</location>
        <topology evidence="1">Single-pass membrane protein</topology>
    </subcellularLocation>
</comment>
<dbReference type="Pfam" id="PF02472">
    <property type="entry name" value="ExbD"/>
    <property type="match status" value="1"/>
</dbReference>
<keyword evidence="2" id="KW-1003">Cell membrane</keyword>
<proteinExistence type="predicted"/>
<accession>A0A3B0ZFC0</accession>